<dbReference type="GO" id="GO:0051082">
    <property type="term" value="F:unfolded protein binding"/>
    <property type="evidence" value="ECO:0007669"/>
    <property type="project" value="InterPro"/>
</dbReference>
<protein>
    <submittedName>
        <fullName evidence="1">McKusickKaufman syndrome [Danio rerio]</fullName>
    </submittedName>
</protein>
<dbReference type="GO" id="GO:0006457">
    <property type="term" value="P:protein folding"/>
    <property type="evidence" value="ECO:0007669"/>
    <property type="project" value="InterPro"/>
</dbReference>
<dbReference type="InterPro" id="IPR028790">
    <property type="entry name" value="MKKS"/>
</dbReference>
<dbReference type="PANTHER" id="PTHR46787">
    <property type="entry name" value="SYNDROMES PUTATIVE CHAPERONIN-RELATED"/>
    <property type="match status" value="1"/>
</dbReference>
<dbReference type="InterPro" id="IPR027413">
    <property type="entry name" value="GROEL-like_equatorial_sf"/>
</dbReference>
<gene>
    <name evidence="1" type="primary">mkks</name>
</gene>
<dbReference type="GO" id="GO:0032502">
    <property type="term" value="P:developmental process"/>
    <property type="evidence" value="ECO:0007669"/>
    <property type="project" value="TreeGrafter"/>
</dbReference>
<dbReference type="InterPro" id="IPR002423">
    <property type="entry name" value="Cpn60/GroEL/TCP-1"/>
</dbReference>
<sequence length="514" mass="57993">MNFINYTLPFIDNYNLELLRTFYGSSLGPYGHLKSITNAGGNSIVSSSSLKIISTVEFEDPSCHSIAETIKEFVKYFRGGGLTLGTLISDLLLVRNEIRGFDYAVHIFPILESIKIPFEIGSLNHLQSYIRSTLTSKKWLLISKEAESLENALIEAFLKSIPDDEDDNFSSSFVDIEVKSKSGKYFSSVYNGYLYSLSHIYQPQIKALKSGDTIRSVALNILLDDDISKVSQLSDLKVKDVSYNPFQKPYEYAIRIAQECNRLGVNVIANQKVMSQSIIDYFQDSCNIFVLDRLGTKGIHSFSKLSNSKICTSAQINEDDIGILDGVEIELIGQSLYLKCWSETRPLITLFVGQVFEDASDELQDMCRNILFDLRSISLQSSPFILPGAGCTESKIFACLSSMNKSIIPVANVFRRLALRLTGKKNACIDKTHHHLWVNPYKNCQCGLLLHSNSTELVPIQENEFRKEKNQVDRTNYRSCIPSVIDSFHLKRKIIETAFERQESFSSIELTIVL</sequence>
<proteinExistence type="predicted"/>
<dbReference type="GO" id="GO:1902636">
    <property type="term" value="C:kinociliary basal body"/>
    <property type="evidence" value="ECO:0007669"/>
    <property type="project" value="TreeGrafter"/>
</dbReference>
<reference evidence="1" key="1">
    <citation type="submission" date="2014-05" db="EMBL/GenBank/DDBJ databases">
        <authorList>
            <person name="Chronopoulou M."/>
        </authorList>
    </citation>
    <scope>NUCLEOTIDE SEQUENCE</scope>
    <source>
        <tissue evidence="1">Whole organism</tissue>
    </source>
</reference>
<dbReference type="EMBL" id="HACA01000670">
    <property type="protein sequence ID" value="CDW18031.1"/>
    <property type="molecule type" value="Transcribed_RNA"/>
</dbReference>
<dbReference type="Gene3D" id="3.50.7.10">
    <property type="entry name" value="GroEL"/>
    <property type="match status" value="1"/>
</dbReference>
<accession>A0A0K2SXM5</accession>
<name>A0A0K2SXM5_LEPSM</name>
<dbReference type="GO" id="GO:0005524">
    <property type="term" value="F:ATP binding"/>
    <property type="evidence" value="ECO:0007669"/>
    <property type="project" value="InterPro"/>
</dbReference>
<dbReference type="Pfam" id="PF00118">
    <property type="entry name" value="Cpn60_TCP1"/>
    <property type="match status" value="1"/>
</dbReference>
<organism evidence="1">
    <name type="scientific">Lepeophtheirus salmonis</name>
    <name type="common">Salmon louse</name>
    <name type="synonym">Caligus salmonis</name>
    <dbReference type="NCBI Taxonomy" id="72036"/>
    <lineage>
        <taxon>Eukaryota</taxon>
        <taxon>Metazoa</taxon>
        <taxon>Ecdysozoa</taxon>
        <taxon>Arthropoda</taxon>
        <taxon>Crustacea</taxon>
        <taxon>Multicrustacea</taxon>
        <taxon>Hexanauplia</taxon>
        <taxon>Copepoda</taxon>
        <taxon>Siphonostomatoida</taxon>
        <taxon>Caligidae</taxon>
        <taxon>Lepeophtheirus</taxon>
    </lineage>
</organism>
<dbReference type="AlphaFoldDB" id="A0A0K2SXM5"/>
<dbReference type="InterPro" id="IPR027409">
    <property type="entry name" value="GroEL-like_apical_dom_sf"/>
</dbReference>
<dbReference type="GO" id="GO:0005634">
    <property type="term" value="C:nucleus"/>
    <property type="evidence" value="ECO:0007669"/>
    <property type="project" value="TreeGrafter"/>
</dbReference>
<dbReference type="SUPFAM" id="SSF52029">
    <property type="entry name" value="GroEL apical domain-like"/>
    <property type="match status" value="1"/>
</dbReference>
<evidence type="ECO:0000313" key="1">
    <source>
        <dbReference type="EMBL" id="CDW18031.1"/>
    </source>
</evidence>
<dbReference type="GO" id="GO:0051131">
    <property type="term" value="P:chaperone-mediated protein complex assembly"/>
    <property type="evidence" value="ECO:0007669"/>
    <property type="project" value="TreeGrafter"/>
</dbReference>
<dbReference type="GO" id="GO:0005737">
    <property type="term" value="C:cytoplasm"/>
    <property type="evidence" value="ECO:0007669"/>
    <property type="project" value="TreeGrafter"/>
</dbReference>
<dbReference type="SUPFAM" id="SSF48592">
    <property type="entry name" value="GroEL equatorial domain-like"/>
    <property type="match status" value="1"/>
</dbReference>
<dbReference type="GO" id="GO:0060271">
    <property type="term" value="P:cilium assembly"/>
    <property type="evidence" value="ECO:0007669"/>
    <property type="project" value="InterPro"/>
</dbReference>
<dbReference type="PANTHER" id="PTHR46787:SF1">
    <property type="entry name" value="MOLECULAR CHAPERONE MKKS"/>
    <property type="match status" value="1"/>
</dbReference>